<dbReference type="EMBL" id="EQ973778">
    <property type="protein sequence ID" value="EEF49404.1"/>
    <property type="molecule type" value="Genomic_DNA"/>
</dbReference>
<organism evidence="4 5">
    <name type="scientific">Ricinus communis</name>
    <name type="common">Castor bean</name>
    <dbReference type="NCBI Taxonomy" id="3988"/>
    <lineage>
        <taxon>Eukaryota</taxon>
        <taxon>Viridiplantae</taxon>
        <taxon>Streptophyta</taxon>
        <taxon>Embryophyta</taxon>
        <taxon>Tracheophyta</taxon>
        <taxon>Spermatophyta</taxon>
        <taxon>Magnoliopsida</taxon>
        <taxon>eudicotyledons</taxon>
        <taxon>Gunneridae</taxon>
        <taxon>Pentapetalae</taxon>
        <taxon>rosids</taxon>
        <taxon>fabids</taxon>
        <taxon>Malpighiales</taxon>
        <taxon>Euphorbiaceae</taxon>
        <taxon>Acalyphoideae</taxon>
        <taxon>Acalypheae</taxon>
        <taxon>Ricinus</taxon>
    </lineage>
</organism>
<evidence type="ECO:0000256" key="3">
    <source>
        <dbReference type="PROSITE-ProRule" id="PRU00708"/>
    </source>
</evidence>
<proteinExistence type="inferred from homology"/>
<feature type="repeat" description="PPR" evidence="3">
    <location>
        <begin position="504"/>
        <end position="538"/>
    </location>
</feature>
<feature type="repeat" description="PPR" evidence="3">
    <location>
        <begin position="399"/>
        <end position="433"/>
    </location>
</feature>
<evidence type="ECO:0000256" key="2">
    <source>
        <dbReference type="ARBA" id="ARBA00022737"/>
    </source>
</evidence>
<accession>B9RH42</accession>
<name>B9RH42_RICCO</name>
<comment type="similarity">
    <text evidence="1">Belongs to the PPR family. P subfamily.</text>
</comment>
<dbReference type="InterPro" id="IPR011990">
    <property type="entry name" value="TPR-like_helical_dom_sf"/>
</dbReference>
<dbReference type="Gene3D" id="1.25.40.10">
    <property type="entry name" value="Tetratricopeptide repeat domain"/>
    <property type="match status" value="4"/>
</dbReference>
<protein>
    <submittedName>
        <fullName evidence="4">Pentatricopeptide repeat-containing protein, putative</fullName>
    </submittedName>
</protein>
<feature type="repeat" description="PPR" evidence="3">
    <location>
        <begin position="225"/>
        <end position="259"/>
    </location>
</feature>
<gene>
    <name evidence="4" type="ORF">RCOM_1447080</name>
</gene>
<dbReference type="PANTHER" id="PTHR47939:SF13">
    <property type="entry name" value="OS03G0201400 PROTEIN"/>
    <property type="match status" value="1"/>
</dbReference>
<evidence type="ECO:0000256" key="1">
    <source>
        <dbReference type="ARBA" id="ARBA00007626"/>
    </source>
</evidence>
<feature type="repeat" description="PPR" evidence="3">
    <location>
        <begin position="469"/>
        <end position="503"/>
    </location>
</feature>
<dbReference type="InterPro" id="IPR050667">
    <property type="entry name" value="PPR-containing_protein"/>
</dbReference>
<dbReference type="InterPro" id="IPR002885">
    <property type="entry name" value="PPR_rpt"/>
</dbReference>
<dbReference type="KEGG" id="rcu:8285311"/>
<keyword evidence="5" id="KW-1185">Reference proteome</keyword>
<dbReference type="NCBIfam" id="TIGR00756">
    <property type="entry name" value="PPR"/>
    <property type="match status" value="5"/>
</dbReference>
<dbReference type="Proteomes" id="UP000008311">
    <property type="component" value="Unassembled WGS sequence"/>
</dbReference>
<feature type="repeat" description="PPR" evidence="3">
    <location>
        <begin position="434"/>
        <end position="468"/>
    </location>
</feature>
<dbReference type="Pfam" id="PF01535">
    <property type="entry name" value="PPR"/>
    <property type="match status" value="4"/>
</dbReference>
<dbReference type="Pfam" id="PF13041">
    <property type="entry name" value="PPR_2"/>
    <property type="match status" value="1"/>
</dbReference>
<keyword evidence="2" id="KW-0677">Repeat</keyword>
<dbReference type="PROSITE" id="PS51375">
    <property type="entry name" value="PPR"/>
    <property type="match status" value="6"/>
</dbReference>
<dbReference type="PANTHER" id="PTHR47939">
    <property type="entry name" value="MEMBRANE-ASSOCIATED SALT-INDUCIBLE PROTEIN-LIKE"/>
    <property type="match status" value="1"/>
</dbReference>
<dbReference type="STRING" id="3988.B9RH42"/>
<dbReference type="SUPFAM" id="SSF81901">
    <property type="entry name" value="HCP-like"/>
    <property type="match status" value="1"/>
</dbReference>
<feature type="repeat" description="PPR" evidence="3">
    <location>
        <begin position="154"/>
        <end position="188"/>
    </location>
</feature>
<reference evidence="5" key="1">
    <citation type="journal article" date="2010" name="Nat. Biotechnol.">
        <title>Draft genome sequence of the oilseed species Ricinus communis.</title>
        <authorList>
            <person name="Chan A.P."/>
            <person name="Crabtree J."/>
            <person name="Zhao Q."/>
            <person name="Lorenzi H."/>
            <person name="Orvis J."/>
            <person name="Puiu D."/>
            <person name="Melake-Berhan A."/>
            <person name="Jones K.M."/>
            <person name="Redman J."/>
            <person name="Chen G."/>
            <person name="Cahoon E.B."/>
            <person name="Gedil M."/>
            <person name="Stanke M."/>
            <person name="Haas B.J."/>
            <person name="Wortman J.R."/>
            <person name="Fraser-Liggett C.M."/>
            <person name="Ravel J."/>
            <person name="Rabinowicz P.D."/>
        </authorList>
    </citation>
    <scope>NUCLEOTIDE SEQUENCE [LARGE SCALE GENOMIC DNA]</scope>
    <source>
        <strain evidence="5">cv. Hale</strain>
    </source>
</reference>
<evidence type="ECO:0000313" key="4">
    <source>
        <dbReference type="EMBL" id="EEF49404.1"/>
    </source>
</evidence>
<dbReference type="InParanoid" id="B9RH42"/>
<sequence>MMRPATELATRISQALISASNSRSPTQTRPWTPSLESVLHRIVSRDSLSPSLVAQVIDPCLLTHHSLALGFFNWASQQPGFTHNSLTYDSILKSLSLSRQFNAIEYVLKQVKNQNLTLDSSTQRFVISSLIRGRKTQDAYLVFSEAKSRTLDIGPEICNSLLAVLGSDGYFDKGLKVFDEMLLRGVAFNTVGFGVFIWRFCRDANLSKVLNLLDQVKEGNSVINGSVIAVLVVHGLCQASRVNEALWVLNELRIRNCKPDFMAYRIVAEAFRLSGSSADINKVLKMKRKLGVAPRSNDYRDFILSLIAKRLVLEVKEIGEVIVHGDFPIEVDVLNALIGSVSSIDPNTAMLFFHYIIGKGMLPTLLTLSNLSRNLSRHGKIDEMLEVYNVLSSKDYFSDLEGYNVMFSFLCKAGKIREAYGVLQEMKKKGLGTDISMYNCLMEACCREDLLRPAKKLWDEMFVVGCGVNIKTYNILIGKFSEIAEVEEAMRLFHHMLEKGIAPNATTYTSILKGLCQESKFDAAIEIFSKSINQDSKLAQRLLSTFIINLCKKGQFLAATKLLCGPAHDIGHSDSHVVLLKCLADAEEMSIAVEHIKQIREASSLMLQVISSELSALLSSSSKSESILFLLEAISDKCIESNDEPWKHVCNISYN</sequence>
<dbReference type="AlphaFoldDB" id="B9RH42"/>
<dbReference type="eggNOG" id="KOG4197">
    <property type="taxonomic scope" value="Eukaryota"/>
</dbReference>
<evidence type="ECO:0000313" key="5">
    <source>
        <dbReference type="Proteomes" id="UP000008311"/>
    </source>
</evidence>
<dbReference type="GO" id="GO:0003729">
    <property type="term" value="F:mRNA binding"/>
    <property type="evidence" value="ECO:0000318"/>
    <property type="project" value="GO_Central"/>
</dbReference>
<dbReference type="FunCoup" id="B9RH42">
    <property type="interactions" value="1368"/>
</dbReference>
<dbReference type="OrthoDB" id="185373at2759"/>